<accession>A0A3L6EAF6</accession>
<dbReference type="EMBL" id="NCVQ01000007">
    <property type="protein sequence ID" value="PWZ17924.1"/>
    <property type="molecule type" value="Genomic_DNA"/>
</dbReference>
<feature type="compositionally biased region" description="Basic and acidic residues" evidence="1">
    <location>
        <begin position="59"/>
        <end position="69"/>
    </location>
</feature>
<sequence length="69" mass="7643">MEVVQQQFLTQVDLTALVAEHAADGRTLLFRHMEETGRAVAKLRPEEMGKALGESSEDSDGKESNRSHC</sequence>
<name>A0A3L6EAF6_MAIZE</name>
<feature type="region of interest" description="Disordered" evidence="1">
    <location>
        <begin position="45"/>
        <end position="69"/>
    </location>
</feature>
<dbReference type="AlphaFoldDB" id="A0A3L6EAF6"/>
<reference evidence="2 3" key="1">
    <citation type="journal article" date="2018" name="Nat. Genet.">
        <title>Extensive intraspecific gene order and gene structural variations between Mo17 and other maize genomes.</title>
        <authorList>
            <person name="Sun S."/>
            <person name="Zhou Y."/>
            <person name="Chen J."/>
            <person name="Shi J."/>
            <person name="Zhao H."/>
            <person name="Zhao H."/>
            <person name="Song W."/>
            <person name="Zhang M."/>
            <person name="Cui Y."/>
            <person name="Dong X."/>
            <person name="Liu H."/>
            <person name="Ma X."/>
            <person name="Jiao Y."/>
            <person name="Wang B."/>
            <person name="Wei X."/>
            <person name="Stein J.C."/>
            <person name="Glaubitz J.C."/>
            <person name="Lu F."/>
            <person name="Yu G."/>
            <person name="Liang C."/>
            <person name="Fengler K."/>
            <person name="Li B."/>
            <person name="Rafalski A."/>
            <person name="Schnable P.S."/>
            <person name="Ware D.H."/>
            <person name="Buckler E.S."/>
            <person name="Lai J."/>
        </authorList>
    </citation>
    <scope>NUCLEOTIDE SEQUENCE [LARGE SCALE GENOMIC DNA]</scope>
    <source>
        <strain evidence="3">cv. Missouri 17</strain>
        <tissue evidence="2">Seedling</tissue>
    </source>
</reference>
<organism evidence="2 3">
    <name type="scientific">Zea mays</name>
    <name type="common">Maize</name>
    <dbReference type="NCBI Taxonomy" id="4577"/>
    <lineage>
        <taxon>Eukaryota</taxon>
        <taxon>Viridiplantae</taxon>
        <taxon>Streptophyta</taxon>
        <taxon>Embryophyta</taxon>
        <taxon>Tracheophyta</taxon>
        <taxon>Spermatophyta</taxon>
        <taxon>Magnoliopsida</taxon>
        <taxon>Liliopsida</taxon>
        <taxon>Poales</taxon>
        <taxon>Poaceae</taxon>
        <taxon>PACMAD clade</taxon>
        <taxon>Panicoideae</taxon>
        <taxon>Andropogonodae</taxon>
        <taxon>Andropogoneae</taxon>
        <taxon>Tripsacinae</taxon>
        <taxon>Zea</taxon>
    </lineage>
</organism>
<comment type="caution">
    <text evidence="2">The sequence shown here is derived from an EMBL/GenBank/DDBJ whole genome shotgun (WGS) entry which is preliminary data.</text>
</comment>
<evidence type="ECO:0000313" key="3">
    <source>
        <dbReference type="Proteomes" id="UP000251960"/>
    </source>
</evidence>
<gene>
    <name evidence="2" type="ORF">Zm00014a_040939</name>
</gene>
<evidence type="ECO:0000256" key="1">
    <source>
        <dbReference type="SAM" id="MobiDB-lite"/>
    </source>
</evidence>
<proteinExistence type="predicted"/>
<protein>
    <submittedName>
        <fullName evidence="2">Uncharacterized protein</fullName>
    </submittedName>
</protein>
<evidence type="ECO:0000313" key="2">
    <source>
        <dbReference type="EMBL" id="PWZ17924.1"/>
    </source>
</evidence>
<dbReference type="Proteomes" id="UP000251960">
    <property type="component" value="Chromosome 6"/>
</dbReference>